<protein>
    <recommendedName>
        <fullName evidence="3">PiggyBac transposable element-derived protein domain-containing protein</fullName>
    </recommendedName>
</protein>
<feature type="region of interest" description="Disordered" evidence="1">
    <location>
        <begin position="40"/>
        <end position="90"/>
    </location>
</feature>
<name>A0A0K8VDC8_BACLA</name>
<dbReference type="AlphaFoldDB" id="A0A0K8VDC8"/>
<evidence type="ECO:0000313" key="2">
    <source>
        <dbReference type="EMBL" id="JAI36555.1"/>
    </source>
</evidence>
<gene>
    <name evidence="2" type="ORF">c2_g1_i8</name>
</gene>
<feature type="compositionally biased region" description="Polar residues" evidence="1">
    <location>
        <begin position="77"/>
        <end position="86"/>
    </location>
</feature>
<organism evidence="2">
    <name type="scientific">Bactrocera latifrons</name>
    <name type="common">Malaysian fruit fly</name>
    <name type="synonym">Chaetodacus latifrons</name>
    <dbReference type="NCBI Taxonomy" id="174628"/>
    <lineage>
        <taxon>Eukaryota</taxon>
        <taxon>Metazoa</taxon>
        <taxon>Ecdysozoa</taxon>
        <taxon>Arthropoda</taxon>
        <taxon>Hexapoda</taxon>
        <taxon>Insecta</taxon>
        <taxon>Pterygota</taxon>
        <taxon>Neoptera</taxon>
        <taxon>Endopterygota</taxon>
        <taxon>Diptera</taxon>
        <taxon>Brachycera</taxon>
        <taxon>Muscomorpha</taxon>
        <taxon>Tephritoidea</taxon>
        <taxon>Tephritidae</taxon>
        <taxon>Bactrocera</taxon>
        <taxon>Bactrocera</taxon>
    </lineage>
</organism>
<sequence>MQLPPDADCLTDCEDVDEDNLDEVTELKDVPGEVEIHFTEREEDIDFTPSTTSKRRKLDEENSANKTSSPRWIHTDATYSQNSPSSERCENSKARIREKFQQKEQFEIFGFFFDDLIAQHIVDESMRYAHQNSFHDFSLSSECFL</sequence>
<proteinExistence type="predicted"/>
<evidence type="ECO:0008006" key="3">
    <source>
        <dbReference type="Google" id="ProtNLM"/>
    </source>
</evidence>
<evidence type="ECO:0000256" key="1">
    <source>
        <dbReference type="SAM" id="MobiDB-lite"/>
    </source>
</evidence>
<dbReference type="EMBL" id="GDHF01015759">
    <property type="protein sequence ID" value="JAI36555.1"/>
    <property type="molecule type" value="Transcribed_RNA"/>
</dbReference>
<accession>A0A0K8VDC8</accession>
<reference evidence="2" key="1">
    <citation type="submission" date="2015-06" db="EMBL/GenBank/DDBJ databases">
        <authorList>
            <person name="Hoefler B.C."/>
            <person name="Straight P.D."/>
        </authorList>
    </citation>
    <scope>NUCLEOTIDE SEQUENCE</scope>
</reference>